<protein>
    <submittedName>
        <fullName evidence="2">Uncharacterized protein</fullName>
    </submittedName>
</protein>
<gene>
    <name evidence="2" type="ORF">R3P38DRAFT_2808893</name>
</gene>
<dbReference type="AlphaFoldDB" id="A0AAV9ZEN4"/>
<dbReference type="Proteomes" id="UP001362999">
    <property type="component" value="Unassembled WGS sequence"/>
</dbReference>
<name>A0AAV9ZEN4_9AGAR</name>
<feature type="compositionally biased region" description="Basic residues" evidence="1">
    <location>
        <begin position="248"/>
        <end position="267"/>
    </location>
</feature>
<organism evidence="2 3">
    <name type="scientific">Favolaschia claudopus</name>
    <dbReference type="NCBI Taxonomy" id="2862362"/>
    <lineage>
        <taxon>Eukaryota</taxon>
        <taxon>Fungi</taxon>
        <taxon>Dikarya</taxon>
        <taxon>Basidiomycota</taxon>
        <taxon>Agaricomycotina</taxon>
        <taxon>Agaricomycetes</taxon>
        <taxon>Agaricomycetidae</taxon>
        <taxon>Agaricales</taxon>
        <taxon>Marasmiineae</taxon>
        <taxon>Mycenaceae</taxon>
        <taxon>Favolaschia</taxon>
    </lineage>
</organism>
<comment type="caution">
    <text evidence="2">The sequence shown here is derived from an EMBL/GenBank/DDBJ whole genome shotgun (WGS) entry which is preliminary data.</text>
</comment>
<evidence type="ECO:0000313" key="3">
    <source>
        <dbReference type="Proteomes" id="UP001362999"/>
    </source>
</evidence>
<sequence>MWALFIRLAGISAYWLLNPQGSERLDAKHADQMGFPSLKLSTTVFGLSWDDIVYAGLGDFHKAKGFDPYSQEVAVHLRKPLYQLVCHLPPVEKATILASARNPQQSKSIPSITIAIFAQFVSAPSSFVPYPLHYADLDGLWTTERARNDSTPSLSARSDEGIDSSSIVEKPMPAHPTSESSSITDDELLQPHSQGVAWASATPSKSFNNSVTNPQSLLEDAVTLRPVSMKRRTEGEDHGAVLGNGLCKRGRYSSRMSARRKGKARGG</sequence>
<proteinExistence type="predicted"/>
<evidence type="ECO:0000313" key="2">
    <source>
        <dbReference type="EMBL" id="KAK6980631.1"/>
    </source>
</evidence>
<dbReference type="EMBL" id="JAWWNJ010000157">
    <property type="protein sequence ID" value="KAK6980631.1"/>
    <property type="molecule type" value="Genomic_DNA"/>
</dbReference>
<keyword evidence="3" id="KW-1185">Reference proteome</keyword>
<evidence type="ECO:0000256" key="1">
    <source>
        <dbReference type="SAM" id="MobiDB-lite"/>
    </source>
</evidence>
<feature type="region of interest" description="Disordered" evidence="1">
    <location>
        <begin position="230"/>
        <end position="267"/>
    </location>
</feature>
<accession>A0AAV9ZEN4</accession>
<feature type="region of interest" description="Disordered" evidence="1">
    <location>
        <begin position="147"/>
        <end position="185"/>
    </location>
</feature>
<reference evidence="2 3" key="1">
    <citation type="journal article" date="2024" name="J Genomics">
        <title>Draft genome sequencing and assembly of Favolaschia claudopus CIRM-BRFM 2984 isolated from oak limbs.</title>
        <authorList>
            <person name="Navarro D."/>
            <person name="Drula E."/>
            <person name="Chaduli D."/>
            <person name="Cazenave R."/>
            <person name="Ahrendt S."/>
            <person name="Wang J."/>
            <person name="Lipzen A."/>
            <person name="Daum C."/>
            <person name="Barry K."/>
            <person name="Grigoriev I.V."/>
            <person name="Favel A."/>
            <person name="Rosso M.N."/>
            <person name="Martin F."/>
        </authorList>
    </citation>
    <scope>NUCLEOTIDE SEQUENCE [LARGE SCALE GENOMIC DNA]</scope>
    <source>
        <strain evidence="2 3">CIRM-BRFM 2984</strain>
    </source>
</reference>